<dbReference type="Proteomes" id="UP001066276">
    <property type="component" value="Chromosome 8"/>
</dbReference>
<dbReference type="EMBL" id="JANPWB010000012">
    <property type="protein sequence ID" value="KAJ1121052.1"/>
    <property type="molecule type" value="Genomic_DNA"/>
</dbReference>
<feature type="compositionally biased region" description="Basic and acidic residues" evidence="1">
    <location>
        <begin position="42"/>
        <end position="69"/>
    </location>
</feature>
<organism evidence="2 3">
    <name type="scientific">Pleurodeles waltl</name>
    <name type="common">Iberian ribbed newt</name>
    <dbReference type="NCBI Taxonomy" id="8319"/>
    <lineage>
        <taxon>Eukaryota</taxon>
        <taxon>Metazoa</taxon>
        <taxon>Chordata</taxon>
        <taxon>Craniata</taxon>
        <taxon>Vertebrata</taxon>
        <taxon>Euteleostomi</taxon>
        <taxon>Amphibia</taxon>
        <taxon>Batrachia</taxon>
        <taxon>Caudata</taxon>
        <taxon>Salamandroidea</taxon>
        <taxon>Salamandridae</taxon>
        <taxon>Pleurodelinae</taxon>
        <taxon>Pleurodeles</taxon>
    </lineage>
</organism>
<gene>
    <name evidence="2" type="ORF">NDU88_009180</name>
</gene>
<dbReference type="AlphaFoldDB" id="A0AAV7P1G7"/>
<feature type="region of interest" description="Disordered" evidence="1">
    <location>
        <begin position="1"/>
        <end position="106"/>
    </location>
</feature>
<reference evidence="2" key="1">
    <citation type="journal article" date="2022" name="bioRxiv">
        <title>Sequencing and chromosome-scale assembly of the giantPleurodeles waltlgenome.</title>
        <authorList>
            <person name="Brown T."/>
            <person name="Elewa A."/>
            <person name="Iarovenko S."/>
            <person name="Subramanian E."/>
            <person name="Araus A.J."/>
            <person name="Petzold A."/>
            <person name="Susuki M."/>
            <person name="Suzuki K.-i.T."/>
            <person name="Hayashi T."/>
            <person name="Toyoda A."/>
            <person name="Oliveira C."/>
            <person name="Osipova E."/>
            <person name="Leigh N.D."/>
            <person name="Simon A."/>
            <person name="Yun M.H."/>
        </authorList>
    </citation>
    <scope>NUCLEOTIDE SEQUENCE</scope>
    <source>
        <strain evidence="2">20211129_DDA</strain>
        <tissue evidence="2">Liver</tissue>
    </source>
</reference>
<accession>A0AAV7P1G7</accession>
<evidence type="ECO:0000313" key="2">
    <source>
        <dbReference type="EMBL" id="KAJ1121052.1"/>
    </source>
</evidence>
<protein>
    <submittedName>
        <fullName evidence="2">Uncharacterized protein</fullName>
    </submittedName>
</protein>
<keyword evidence="3" id="KW-1185">Reference proteome</keyword>
<sequence>MGTPTDAHNEDFRVPSQKGKPNSGKERKEFSRGTPPGEDEKETPRREKKKPDDAQEGREGRAGKSRDPETSTCRQADAIKRPRKDTDQRHTEEEEVSRKVPPSTFT</sequence>
<evidence type="ECO:0000256" key="1">
    <source>
        <dbReference type="SAM" id="MobiDB-lite"/>
    </source>
</evidence>
<proteinExistence type="predicted"/>
<feature type="compositionally biased region" description="Basic and acidic residues" evidence="1">
    <location>
        <begin position="77"/>
        <end position="98"/>
    </location>
</feature>
<evidence type="ECO:0000313" key="3">
    <source>
        <dbReference type="Proteomes" id="UP001066276"/>
    </source>
</evidence>
<name>A0AAV7P1G7_PLEWA</name>
<comment type="caution">
    <text evidence="2">The sequence shown here is derived from an EMBL/GenBank/DDBJ whole genome shotgun (WGS) entry which is preliminary data.</text>
</comment>